<reference evidence="3" key="1">
    <citation type="submission" date="2020-11" db="EMBL/GenBank/DDBJ databases">
        <authorList>
            <consortium name="DOE Joint Genome Institute"/>
            <person name="Ahrendt S."/>
            <person name="Riley R."/>
            <person name="Andreopoulos W."/>
            <person name="Labutti K."/>
            <person name="Pangilinan J."/>
            <person name="Ruiz-Duenas F.J."/>
            <person name="Barrasa J.M."/>
            <person name="Sanchez-Garcia M."/>
            <person name="Camarero S."/>
            <person name="Miyauchi S."/>
            <person name="Serrano A."/>
            <person name="Linde D."/>
            <person name="Babiker R."/>
            <person name="Drula E."/>
            <person name="Ayuso-Fernandez I."/>
            <person name="Pacheco R."/>
            <person name="Padilla G."/>
            <person name="Ferreira P."/>
            <person name="Barriuso J."/>
            <person name="Kellner H."/>
            <person name="Castanera R."/>
            <person name="Alfaro M."/>
            <person name="Ramirez L."/>
            <person name="Pisabarro A.G."/>
            <person name="Kuo A."/>
            <person name="Tritt A."/>
            <person name="Lipzen A."/>
            <person name="He G."/>
            <person name="Yan M."/>
            <person name="Ng V."/>
            <person name="Cullen D."/>
            <person name="Martin F."/>
            <person name="Rosso M.-N."/>
            <person name="Henrissat B."/>
            <person name="Hibbett D."/>
            <person name="Martinez A.T."/>
            <person name="Grigoriev I.V."/>
        </authorList>
    </citation>
    <scope>NUCLEOTIDE SEQUENCE</scope>
    <source>
        <strain evidence="3">CIRM-BRFM 674</strain>
    </source>
</reference>
<dbReference type="EMBL" id="MU155175">
    <property type="protein sequence ID" value="KAF9481713.1"/>
    <property type="molecule type" value="Genomic_DNA"/>
</dbReference>
<accession>A0A9P5Z5C9</accession>
<dbReference type="Proteomes" id="UP000807469">
    <property type="component" value="Unassembled WGS sequence"/>
</dbReference>
<dbReference type="InterPro" id="IPR025340">
    <property type="entry name" value="DUF4246"/>
</dbReference>
<dbReference type="PANTHER" id="PTHR33119:SF1">
    <property type="entry name" value="FE2OG DIOXYGENASE DOMAIN-CONTAINING PROTEIN"/>
    <property type="match status" value="1"/>
</dbReference>
<evidence type="ECO:0000313" key="3">
    <source>
        <dbReference type="EMBL" id="KAF9481713.1"/>
    </source>
</evidence>
<sequence length="540" mass="61363">MESSNNDISTTETLLPGFGRPLNYYPSEGDQDYVGKAFATALGVPGFEAGGGMLPLLTVREFMMLRFMNSVTDKLDWNIKVNKPEITAKWKEEALASNHEDLTEKMIDYCLDELRYRSTLVSILPIRPPPIVVYNGDVVKSDFALSSQFKEELQEAVKAFEASIPESLKDWHPGSDGKVWDLVHPSLYPLVYGRSKILDNGQRTTLADCISQCGQGQTSEVPTEEESIQKSQYFTDTPYSRKFQWLPCEVDISGDEARITSYINNLHPHREQRLYGLLEKLIDASITLWDLTLAPLRHKEFRHELRIDYTMVEYEKIEGQDPDAEDEYYSDTWDTQPVIRPEPTSPFAPLPSPPKFSLRDAYGKRGLQVIVKLANIELTPEKPEYEGGVWHVEGQMNEHIVATALYYFSNSNITPSSLSFRQWFSYDDTIDIQYEQNKSAWLHPIYGCEQDGPAVQNVGGVETQEGRLLTFPNILQHRVGPFKLADPTKPGHRKIVALFLVDPNIKVISTAHVPCQQQDWWWDNVAEHTSKGIGSLPVEL</sequence>
<name>A0A9P5Z5C9_9AGAR</name>
<evidence type="ECO:0000259" key="2">
    <source>
        <dbReference type="Pfam" id="PF21666"/>
    </source>
</evidence>
<feature type="domain" description="DUF4246" evidence="1">
    <location>
        <begin position="104"/>
        <end position="523"/>
    </location>
</feature>
<dbReference type="OrthoDB" id="415532at2759"/>
<protein>
    <submittedName>
        <fullName evidence="3">Uncharacterized protein</fullName>
    </submittedName>
</protein>
<dbReference type="InterPro" id="IPR049207">
    <property type="entry name" value="DUF4246_N"/>
</dbReference>
<dbReference type="Pfam" id="PF21666">
    <property type="entry name" value="DUF4246_N"/>
    <property type="match status" value="1"/>
</dbReference>
<dbReference type="InterPro" id="IPR049192">
    <property type="entry name" value="DUF4246_C"/>
</dbReference>
<feature type="non-terminal residue" evidence="3">
    <location>
        <position position="540"/>
    </location>
</feature>
<comment type="caution">
    <text evidence="3">The sequence shown here is derived from an EMBL/GenBank/DDBJ whole genome shotgun (WGS) entry which is preliminary data.</text>
</comment>
<evidence type="ECO:0000259" key="1">
    <source>
        <dbReference type="Pfam" id="PF14033"/>
    </source>
</evidence>
<feature type="domain" description="DUF4246" evidence="2">
    <location>
        <begin position="15"/>
        <end position="93"/>
    </location>
</feature>
<evidence type="ECO:0000313" key="4">
    <source>
        <dbReference type="Proteomes" id="UP000807469"/>
    </source>
</evidence>
<keyword evidence="4" id="KW-1185">Reference proteome</keyword>
<dbReference type="AlphaFoldDB" id="A0A9P5Z5C9"/>
<organism evidence="3 4">
    <name type="scientific">Pholiota conissans</name>
    <dbReference type="NCBI Taxonomy" id="109636"/>
    <lineage>
        <taxon>Eukaryota</taxon>
        <taxon>Fungi</taxon>
        <taxon>Dikarya</taxon>
        <taxon>Basidiomycota</taxon>
        <taxon>Agaricomycotina</taxon>
        <taxon>Agaricomycetes</taxon>
        <taxon>Agaricomycetidae</taxon>
        <taxon>Agaricales</taxon>
        <taxon>Agaricineae</taxon>
        <taxon>Strophariaceae</taxon>
        <taxon>Pholiota</taxon>
    </lineage>
</organism>
<gene>
    <name evidence="3" type="ORF">BDN70DRAFT_919662</name>
</gene>
<proteinExistence type="predicted"/>
<dbReference type="Pfam" id="PF14033">
    <property type="entry name" value="DUF4246"/>
    <property type="match status" value="1"/>
</dbReference>
<dbReference type="PANTHER" id="PTHR33119">
    <property type="entry name" value="IFI3P"/>
    <property type="match status" value="1"/>
</dbReference>